<dbReference type="Proteomes" id="UP000015106">
    <property type="component" value="Chromosome 1"/>
</dbReference>
<accession>A0A8R7P3B7</accession>
<dbReference type="Gramene" id="TuG1812G0100004365.01.T01">
    <property type="protein sequence ID" value="TuG1812G0100004365.01.T01"/>
    <property type="gene ID" value="TuG1812G0100004365.01"/>
</dbReference>
<sequence>PPPPPPAPPRPATPAAATSRPALPRAAPLLHLSLAISLLPPCSTPTSTPSRLNHGGQHGDVSMHGWRRWTRSKSVDDGAQVAQVNHVHFPLLNIRYAKLKEAARGSIGGQVQQQRSAVVGGRPATFAKE</sequence>
<feature type="compositionally biased region" description="Low complexity" evidence="1">
    <location>
        <begin position="41"/>
        <end position="52"/>
    </location>
</feature>
<name>A0A8R7P3B7_TRIUA</name>
<feature type="compositionally biased region" description="Low complexity" evidence="1">
    <location>
        <begin position="13"/>
        <end position="22"/>
    </location>
</feature>
<reference evidence="3" key="1">
    <citation type="journal article" date="2013" name="Nature">
        <title>Draft genome of the wheat A-genome progenitor Triticum urartu.</title>
        <authorList>
            <person name="Ling H.Q."/>
            <person name="Zhao S."/>
            <person name="Liu D."/>
            <person name="Wang J."/>
            <person name="Sun H."/>
            <person name="Zhang C."/>
            <person name="Fan H."/>
            <person name="Li D."/>
            <person name="Dong L."/>
            <person name="Tao Y."/>
            <person name="Gao C."/>
            <person name="Wu H."/>
            <person name="Li Y."/>
            <person name="Cui Y."/>
            <person name="Guo X."/>
            <person name="Zheng S."/>
            <person name="Wang B."/>
            <person name="Yu K."/>
            <person name="Liang Q."/>
            <person name="Yang W."/>
            <person name="Lou X."/>
            <person name="Chen J."/>
            <person name="Feng M."/>
            <person name="Jian J."/>
            <person name="Zhang X."/>
            <person name="Luo G."/>
            <person name="Jiang Y."/>
            <person name="Liu J."/>
            <person name="Wang Z."/>
            <person name="Sha Y."/>
            <person name="Zhang B."/>
            <person name="Wu H."/>
            <person name="Tang D."/>
            <person name="Shen Q."/>
            <person name="Xue P."/>
            <person name="Zou S."/>
            <person name="Wang X."/>
            <person name="Liu X."/>
            <person name="Wang F."/>
            <person name="Yang Y."/>
            <person name="An X."/>
            <person name="Dong Z."/>
            <person name="Zhang K."/>
            <person name="Zhang X."/>
            <person name="Luo M.C."/>
            <person name="Dvorak J."/>
            <person name="Tong Y."/>
            <person name="Wang J."/>
            <person name="Yang H."/>
            <person name="Li Z."/>
            <person name="Wang D."/>
            <person name="Zhang A."/>
            <person name="Wang J."/>
        </authorList>
    </citation>
    <scope>NUCLEOTIDE SEQUENCE</scope>
    <source>
        <strain evidence="3">cv. G1812</strain>
    </source>
</reference>
<proteinExistence type="predicted"/>
<evidence type="ECO:0000313" key="2">
    <source>
        <dbReference type="EnsemblPlants" id="TuG1812G0100004365.01.T01"/>
    </source>
</evidence>
<protein>
    <submittedName>
        <fullName evidence="2">Uncharacterized protein</fullName>
    </submittedName>
</protein>
<reference evidence="2" key="3">
    <citation type="submission" date="2022-06" db="UniProtKB">
        <authorList>
            <consortium name="EnsemblPlants"/>
        </authorList>
    </citation>
    <scope>IDENTIFICATION</scope>
</reference>
<feature type="region of interest" description="Disordered" evidence="1">
    <location>
        <begin position="1"/>
        <end position="22"/>
    </location>
</feature>
<evidence type="ECO:0000256" key="1">
    <source>
        <dbReference type="SAM" id="MobiDB-lite"/>
    </source>
</evidence>
<evidence type="ECO:0000313" key="3">
    <source>
        <dbReference type="Proteomes" id="UP000015106"/>
    </source>
</evidence>
<dbReference type="EnsemblPlants" id="TuG1812G0100004365.01.T01">
    <property type="protein sequence ID" value="TuG1812G0100004365.01.T01"/>
    <property type="gene ID" value="TuG1812G0100004365.01"/>
</dbReference>
<feature type="region of interest" description="Disordered" evidence="1">
    <location>
        <begin position="41"/>
        <end position="65"/>
    </location>
</feature>
<reference evidence="2" key="2">
    <citation type="submission" date="2018-03" db="EMBL/GenBank/DDBJ databases">
        <title>The Triticum urartu genome reveals the dynamic nature of wheat genome evolution.</title>
        <authorList>
            <person name="Ling H."/>
            <person name="Ma B."/>
            <person name="Shi X."/>
            <person name="Liu H."/>
            <person name="Dong L."/>
            <person name="Sun H."/>
            <person name="Cao Y."/>
            <person name="Gao Q."/>
            <person name="Zheng S."/>
            <person name="Li Y."/>
            <person name="Yu Y."/>
            <person name="Du H."/>
            <person name="Qi M."/>
            <person name="Li Y."/>
            <person name="Yu H."/>
            <person name="Cui Y."/>
            <person name="Wang N."/>
            <person name="Chen C."/>
            <person name="Wu H."/>
            <person name="Zhao Y."/>
            <person name="Zhang J."/>
            <person name="Li Y."/>
            <person name="Zhou W."/>
            <person name="Zhang B."/>
            <person name="Hu W."/>
            <person name="Eijk M."/>
            <person name="Tang J."/>
            <person name="Witsenboer H."/>
            <person name="Zhao S."/>
            <person name="Li Z."/>
            <person name="Zhang A."/>
            <person name="Wang D."/>
            <person name="Liang C."/>
        </authorList>
    </citation>
    <scope>NUCLEOTIDE SEQUENCE [LARGE SCALE GENOMIC DNA]</scope>
    <source>
        <strain evidence="2">cv. G1812</strain>
    </source>
</reference>
<organism evidence="2 3">
    <name type="scientific">Triticum urartu</name>
    <name type="common">Red wild einkorn</name>
    <name type="synonym">Crithodium urartu</name>
    <dbReference type="NCBI Taxonomy" id="4572"/>
    <lineage>
        <taxon>Eukaryota</taxon>
        <taxon>Viridiplantae</taxon>
        <taxon>Streptophyta</taxon>
        <taxon>Embryophyta</taxon>
        <taxon>Tracheophyta</taxon>
        <taxon>Spermatophyta</taxon>
        <taxon>Magnoliopsida</taxon>
        <taxon>Liliopsida</taxon>
        <taxon>Poales</taxon>
        <taxon>Poaceae</taxon>
        <taxon>BOP clade</taxon>
        <taxon>Pooideae</taxon>
        <taxon>Triticodae</taxon>
        <taxon>Triticeae</taxon>
        <taxon>Triticinae</taxon>
        <taxon>Triticum</taxon>
    </lineage>
</organism>
<dbReference type="AlphaFoldDB" id="A0A8R7P3B7"/>
<keyword evidence="3" id="KW-1185">Reference proteome</keyword>
<feature type="compositionally biased region" description="Pro residues" evidence="1">
    <location>
        <begin position="1"/>
        <end position="12"/>
    </location>
</feature>